<keyword evidence="6 14" id="KW-1133">Transmembrane helix</keyword>
<evidence type="ECO:0000313" key="16">
    <source>
        <dbReference type="Proteomes" id="UP000030747"/>
    </source>
</evidence>
<evidence type="ECO:0000256" key="4">
    <source>
        <dbReference type="ARBA" id="ARBA00022475"/>
    </source>
</evidence>
<accession>U6KS33</accession>
<feature type="transmembrane region" description="Helical" evidence="14">
    <location>
        <begin position="20"/>
        <end position="44"/>
    </location>
</feature>
<feature type="compositionally biased region" description="Basic and acidic residues" evidence="13">
    <location>
        <begin position="746"/>
        <end position="758"/>
    </location>
</feature>
<dbReference type="RefSeq" id="XP_013229081.1">
    <property type="nucleotide sequence ID" value="XM_013373627.1"/>
</dbReference>
<dbReference type="VEuPathDB" id="ToxoDB:ETH2_1311500"/>
<evidence type="ECO:0000256" key="6">
    <source>
        <dbReference type="ARBA" id="ARBA00022989"/>
    </source>
</evidence>
<keyword evidence="10" id="KW-0325">Glycoprotein</keyword>
<evidence type="ECO:0000256" key="8">
    <source>
        <dbReference type="ARBA" id="ARBA00023136"/>
    </source>
</evidence>
<comment type="subcellular location">
    <subcellularLocation>
        <location evidence="1">Cell membrane</location>
        <topology evidence="1">Multi-pass membrane protein</topology>
    </subcellularLocation>
</comment>
<evidence type="ECO:0000256" key="7">
    <source>
        <dbReference type="ARBA" id="ARBA00023065"/>
    </source>
</evidence>
<evidence type="ECO:0000256" key="2">
    <source>
        <dbReference type="ARBA" id="ARBA00009849"/>
    </source>
</evidence>
<dbReference type="GO" id="GO:0005254">
    <property type="term" value="F:chloride channel activity"/>
    <property type="evidence" value="ECO:0007669"/>
    <property type="project" value="UniProtKB-KW"/>
</dbReference>
<keyword evidence="9" id="KW-0869">Chloride channel</keyword>
<keyword evidence="3" id="KW-0813">Transport</keyword>
<dbReference type="InterPro" id="IPR006990">
    <property type="entry name" value="Tweety"/>
</dbReference>
<reference evidence="15" key="2">
    <citation type="submission" date="2013-10" db="EMBL/GenBank/DDBJ databases">
        <authorList>
            <person name="Aslett M."/>
        </authorList>
    </citation>
    <scope>NUCLEOTIDE SEQUENCE [LARGE SCALE GENOMIC DNA]</scope>
    <source>
        <strain evidence="15">Houghton</strain>
    </source>
</reference>
<evidence type="ECO:0000256" key="14">
    <source>
        <dbReference type="SAM" id="Phobius"/>
    </source>
</evidence>
<keyword evidence="5 14" id="KW-0812">Transmembrane</keyword>
<evidence type="ECO:0000256" key="11">
    <source>
        <dbReference type="ARBA" id="ARBA00023214"/>
    </source>
</evidence>
<evidence type="ECO:0000256" key="12">
    <source>
        <dbReference type="ARBA" id="ARBA00023303"/>
    </source>
</evidence>
<feature type="transmembrane region" description="Helical" evidence="14">
    <location>
        <begin position="65"/>
        <end position="87"/>
    </location>
</feature>
<dbReference type="VEuPathDB" id="ToxoDB:ETH_00009630"/>
<evidence type="ECO:0000256" key="1">
    <source>
        <dbReference type="ARBA" id="ARBA00004651"/>
    </source>
</evidence>
<dbReference type="AlphaFoldDB" id="U6KS33"/>
<evidence type="ECO:0000256" key="5">
    <source>
        <dbReference type="ARBA" id="ARBA00022692"/>
    </source>
</evidence>
<gene>
    <name evidence="15" type="ORF">ETH_00009630</name>
</gene>
<name>U6KS33_EIMTE</name>
<keyword evidence="11" id="KW-0868">Chloride</keyword>
<proteinExistence type="inferred from homology"/>
<feature type="transmembrane region" description="Helical" evidence="14">
    <location>
        <begin position="315"/>
        <end position="340"/>
    </location>
</feature>
<dbReference type="Proteomes" id="UP000030747">
    <property type="component" value="Unassembled WGS sequence"/>
</dbReference>
<dbReference type="GeneID" id="25251122"/>
<keyword evidence="7" id="KW-0406">Ion transport</keyword>
<dbReference type="OrthoDB" id="347359at2759"/>
<feature type="transmembrane region" description="Helical" evidence="14">
    <location>
        <begin position="648"/>
        <end position="669"/>
    </location>
</feature>
<protein>
    <submittedName>
        <fullName evidence="15">Uncharacterized protein</fullName>
    </submittedName>
</protein>
<dbReference type="GO" id="GO:0034707">
    <property type="term" value="C:chloride channel complex"/>
    <property type="evidence" value="ECO:0007669"/>
    <property type="project" value="UniProtKB-KW"/>
</dbReference>
<dbReference type="OMA" id="IISISMW"/>
<sequence>MVEDGQFDMSIVRDNFPVAAAIYIVFGVLILLFLLFCLGPLACCSCCRRCCCCVRRRSHKTRSRTMWYIIFGTCFALIAVGMAIAGYRVDKKVLDETTAVVCAGGRSVDELLYGTRIEGTDTERQSRQTFGGIKNIMDGTERLLDAADGDNPDNFVSYVKRKILATVDITADRAQFGNAADASLKNIEETKKLVDKASHRNIFVDEKSATITPLLANIKTQLQNVDIATDISDAFESISLPSVDRSGLAEGEKVIEMMSDMTNSVGDASHWAEYGIHVLDAVFLSISVVSGGLAILAVIFLVWTLYRPNKCLRRGLVFMSVVLTLLAALTCIVVAVASVLHKVGIPVCDYATVRFMDVNSSHILAKLHGEDSEIFEVAKICLSATGSGELLQNEDGSNQIDKLVETLESKRKEICDAIPEPEDRDFNFLDFQNLDEDARHQSWAVLSKETQVQTFKEIIQSGIQDLDSTVTISNSKTKIYGMESARSAIRPWRISISNASNPGSLIITSEAPTEEQLNHWATECNTAKGQVECDKVKAGVPILKKRISLLTSPAQCYSSSSGSVGRPCSVKELMGGSGESTVPQNALDRSVTAAADSGAVADESITTVQNEVLKLKQGSNCKFTRDRMIRLTNHLCYNAIDSLSTVTALYFVLAIAMMLLVTVLLILIVELRDNDKYGSTQRASAEDHSVEKADPDVEAPVVANPEETREAEVDGAVGPDNPDTVHEVPPAASEDPEAVPHSPESASKEDLKATEEGP</sequence>
<organism evidence="15 16">
    <name type="scientific">Eimeria tenella</name>
    <name type="common">Coccidian parasite</name>
    <dbReference type="NCBI Taxonomy" id="5802"/>
    <lineage>
        <taxon>Eukaryota</taxon>
        <taxon>Sar</taxon>
        <taxon>Alveolata</taxon>
        <taxon>Apicomplexa</taxon>
        <taxon>Conoidasida</taxon>
        <taxon>Coccidia</taxon>
        <taxon>Eucoccidiorida</taxon>
        <taxon>Eimeriorina</taxon>
        <taxon>Eimeriidae</taxon>
        <taxon>Eimeria</taxon>
    </lineage>
</organism>
<keyword evidence="16" id="KW-1185">Reference proteome</keyword>
<keyword evidence="8 14" id="KW-0472">Membrane</keyword>
<keyword evidence="4" id="KW-1003">Cell membrane</keyword>
<feature type="compositionally biased region" description="Basic and acidic residues" evidence="13">
    <location>
        <begin position="684"/>
        <end position="695"/>
    </location>
</feature>
<dbReference type="GO" id="GO:0005886">
    <property type="term" value="C:plasma membrane"/>
    <property type="evidence" value="ECO:0007669"/>
    <property type="project" value="UniProtKB-SubCell"/>
</dbReference>
<dbReference type="EMBL" id="HG673821">
    <property type="protein sequence ID" value="CDJ38243.1"/>
    <property type="molecule type" value="Genomic_DNA"/>
</dbReference>
<feature type="region of interest" description="Disordered" evidence="13">
    <location>
        <begin position="680"/>
        <end position="758"/>
    </location>
</feature>
<dbReference type="PANTHER" id="PTHR12424">
    <property type="entry name" value="TWEETY-RELATED"/>
    <property type="match status" value="1"/>
</dbReference>
<evidence type="ECO:0000256" key="10">
    <source>
        <dbReference type="ARBA" id="ARBA00023180"/>
    </source>
</evidence>
<evidence type="ECO:0000256" key="13">
    <source>
        <dbReference type="SAM" id="MobiDB-lite"/>
    </source>
</evidence>
<evidence type="ECO:0000256" key="9">
    <source>
        <dbReference type="ARBA" id="ARBA00023173"/>
    </source>
</evidence>
<evidence type="ECO:0000313" key="15">
    <source>
        <dbReference type="EMBL" id="CDJ38243.1"/>
    </source>
</evidence>
<comment type="similarity">
    <text evidence="2">Belongs to the tweety family.</text>
</comment>
<reference evidence="15" key="1">
    <citation type="submission" date="2013-10" db="EMBL/GenBank/DDBJ databases">
        <title>Genomic analysis of the causative agents of coccidiosis in chickens.</title>
        <authorList>
            <person name="Reid A.J."/>
            <person name="Blake D."/>
            <person name="Billington K."/>
            <person name="Browne H."/>
            <person name="Dunn M."/>
            <person name="Hung S."/>
            <person name="Kawahara F."/>
            <person name="Miranda-Saavedra D."/>
            <person name="Mourier T."/>
            <person name="Nagra H."/>
            <person name="Otto T.D."/>
            <person name="Rawlings N."/>
            <person name="Sanchez A."/>
            <person name="Sanders M."/>
            <person name="Subramaniam C."/>
            <person name="Tay Y."/>
            <person name="Dear P."/>
            <person name="Doerig C."/>
            <person name="Gruber A."/>
            <person name="Parkinson J."/>
            <person name="Shirley M."/>
            <person name="Wan K.L."/>
            <person name="Berriman M."/>
            <person name="Tomley F."/>
            <person name="Pain A."/>
        </authorList>
    </citation>
    <scope>NUCLEOTIDE SEQUENCE [LARGE SCALE GENOMIC DNA]</scope>
    <source>
        <strain evidence="15">Houghton</strain>
    </source>
</reference>
<keyword evidence="12" id="KW-0407">Ion channel</keyword>
<feature type="transmembrane region" description="Helical" evidence="14">
    <location>
        <begin position="282"/>
        <end position="303"/>
    </location>
</feature>
<evidence type="ECO:0000256" key="3">
    <source>
        <dbReference type="ARBA" id="ARBA00022448"/>
    </source>
</evidence>